<feature type="domain" description="N-sulphoglucosamine sulphohydrolase C-terminal" evidence="2">
    <location>
        <begin position="24"/>
        <end position="103"/>
    </location>
</feature>
<dbReference type="AlphaFoldDB" id="A0AAD9N698"/>
<organism evidence="3 4">
    <name type="scientific">Paralvinella palmiformis</name>
    <dbReference type="NCBI Taxonomy" id="53620"/>
    <lineage>
        <taxon>Eukaryota</taxon>
        <taxon>Metazoa</taxon>
        <taxon>Spiralia</taxon>
        <taxon>Lophotrochozoa</taxon>
        <taxon>Annelida</taxon>
        <taxon>Polychaeta</taxon>
        <taxon>Sedentaria</taxon>
        <taxon>Canalipalpata</taxon>
        <taxon>Terebellida</taxon>
        <taxon>Terebelliformia</taxon>
        <taxon>Alvinellidae</taxon>
        <taxon>Paralvinella</taxon>
    </lineage>
</organism>
<dbReference type="InterPro" id="IPR017850">
    <property type="entry name" value="Alkaline_phosphatase_core_sf"/>
</dbReference>
<comment type="caution">
    <text evidence="3">The sequence shown here is derived from an EMBL/GenBank/DDBJ whole genome shotgun (WGS) entry which is preliminary data.</text>
</comment>
<evidence type="ECO:0000313" key="3">
    <source>
        <dbReference type="EMBL" id="KAK2158662.1"/>
    </source>
</evidence>
<protein>
    <recommendedName>
        <fullName evidence="2">N-sulphoglucosamine sulphohydrolase C-terminal domain-containing protein</fullName>
    </recommendedName>
</protein>
<dbReference type="PANTHER" id="PTHR43108">
    <property type="entry name" value="N-ACETYLGLUCOSAMINE-6-SULFATASE FAMILY MEMBER"/>
    <property type="match status" value="1"/>
</dbReference>
<dbReference type="InterPro" id="IPR032506">
    <property type="entry name" value="SGSH_C"/>
</dbReference>
<dbReference type="Pfam" id="PF16347">
    <property type="entry name" value="SGSH_C"/>
    <property type="match status" value="1"/>
</dbReference>
<dbReference type="Gene3D" id="3.40.720.10">
    <property type="entry name" value="Alkaline Phosphatase, subunit A"/>
    <property type="match status" value="1"/>
</dbReference>
<evidence type="ECO:0000259" key="2">
    <source>
        <dbReference type="Pfam" id="PF16347"/>
    </source>
</evidence>
<reference evidence="3" key="1">
    <citation type="journal article" date="2023" name="Mol. Biol. Evol.">
        <title>Third-Generation Sequencing Reveals the Adaptive Role of the Epigenome in Three Deep-Sea Polychaetes.</title>
        <authorList>
            <person name="Perez M."/>
            <person name="Aroh O."/>
            <person name="Sun Y."/>
            <person name="Lan Y."/>
            <person name="Juniper S.K."/>
            <person name="Young C.R."/>
            <person name="Angers B."/>
            <person name="Qian P.Y."/>
        </authorList>
    </citation>
    <scope>NUCLEOTIDE SEQUENCE</scope>
    <source>
        <strain evidence="3">P08H-3</strain>
    </source>
</reference>
<dbReference type="GO" id="GO:0008449">
    <property type="term" value="F:N-acetylglucosamine-6-sulfatase activity"/>
    <property type="evidence" value="ECO:0007669"/>
    <property type="project" value="TreeGrafter"/>
</dbReference>
<dbReference type="PANTHER" id="PTHR43108:SF8">
    <property type="entry name" value="SD21168P"/>
    <property type="match status" value="1"/>
</dbReference>
<dbReference type="EMBL" id="JAODUP010000166">
    <property type="protein sequence ID" value="KAK2158662.1"/>
    <property type="molecule type" value="Genomic_DNA"/>
</dbReference>
<evidence type="ECO:0000256" key="1">
    <source>
        <dbReference type="ARBA" id="ARBA00008779"/>
    </source>
</evidence>
<sequence length="249" mass="28616">MLDNTYVMYASDNGYHLGQLSLPYDKRQLYEFDIKVPLMVRGPDIQAKQVREEIVLNIDLAPTFIDLARIEVPSVMDGQSMKNILLSNKTKSGWRSDFMIEHFGEVQAVINGCPSLNNQRVSNCYPDCVCEDAYNNTYTCVRTISGSENLMYCEFADSEDYVEVYNLSKDPHQLSNIAHSIDPQILMAQNKRLVELSICQGPSCRSAEPYPPRKHKWYDEIPPKHTEQKSIQNDATLYWRPIKQPNNIL</sequence>
<dbReference type="Proteomes" id="UP001208570">
    <property type="component" value="Unassembled WGS sequence"/>
</dbReference>
<name>A0AAD9N698_9ANNE</name>
<proteinExistence type="inferred from homology"/>
<comment type="similarity">
    <text evidence="1">Belongs to the sulfatase family.</text>
</comment>
<gene>
    <name evidence="3" type="ORF">LSH36_166g06064</name>
</gene>
<keyword evidence="4" id="KW-1185">Reference proteome</keyword>
<accession>A0AAD9N698</accession>
<dbReference type="SUPFAM" id="SSF53649">
    <property type="entry name" value="Alkaline phosphatase-like"/>
    <property type="match status" value="1"/>
</dbReference>
<evidence type="ECO:0000313" key="4">
    <source>
        <dbReference type="Proteomes" id="UP001208570"/>
    </source>
</evidence>
<dbReference type="GO" id="GO:0005539">
    <property type="term" value="F:glycosaminoglycan binding"/>
    <property type="evidence" value="ECO:0007669"/>
    <property type="project" value="TreeGrafter"/>
</dbReference>